<dbReference type="Proteomes" id="UP000558688">
    <property type="component" value="Unassembled WGS sequence"/>
</dbReference>
<reference evidence="1" key="1">
    <citation type="submission" date="2020-02" db="EMBL/GenBank/DDBJ databases">
        <title>Identification and distribution of gene clusters putatively required for synthesis of sphingolipid metabolism inhibitors in phylogenetically diverse species of the filamentous fungus Fusarium.</title>
        <authorList>
            <person name="Kim H.-S."/>
            <person name="Busman M."/>
            <person name="Brown D.W."/>
            <person name="Divon H."/>
            <person name="Uhlig S."/>
            <person name="Proctor R.H."/>
        </authorList>
    </citation>
    <scope>NUCLEOTIDE SEQUENCE [LARGE SCALE GENOMIC DNA]</scope>
    <source>
        <strain evidence="1">NRRL 39464</strain>
    </source>
</reference>
<proteinExistence type="predicted"/>
<dbReference type="AlphaFoldDB" id="A0A8H5A9G8"/>
<evidence type="ECO:0000313" key="1">
    <source>
        <dbReference type="EMBL" id="KAF5260207.1"/>
    </source>
</evidence>
<gene>
    <name evidence="1" type="ORF">FOXYS1_9146</name>
</gene>
<name>A0A8H5A9G8_FUSOX</name>
<sequence length="335" mass="38329">MVPAEAQNETDARLPPGLLTSTLVMSLKTMRPIYKSDFVDEETLETLYDQVLVEIYERAGVTSFLHGHLPNYHKATRKMLMSGHGLLGPDYSRSPPNYRTFRRQAEHVSEVEKAKVSPAVLEVVKWLNLAIKMPKYQNETLMNIINPEVKVLMRDEKRVSSDSLTDGEPVPSFWVPIHKSRAELSSPAYRSWYYQLVNNPDWYALNKTKHHEAFQRLMLTPIDDVDIAFGTPVALAELTTITTASVITENFRWRYKTVLTHGSCSWPVGFQVCLQPLARGQFFERMEAIGDVTFVLKCNHRARRHAAKFVIEAFCGRDISIVYRDPTEVTTSLHE</sequence>
<dbReference type="EMBL" id="JAAFOW010001536">
    <property type="protein sequence ID" value="KAF5260207.1"/>
    <property type="molecule type" value="Genomic_DNA"/>
</dbReference>
<organism evidence="1 2">
    <name type="scientific">Fusarium oxysporum</name>
    <name type="common">Fusarium vascular wilt</name>
    <dbReference type="NCBI Taxonomy" id="5507"/>
    <lineage>
        <taxon>Eukaryota</taxon>
        <taxon>Fungi</taxon>
        <taxon>Dikarya</taxon>
        <taxon>Ascomycota</taxon>
        <taxon>Pezizomycotina</taxon>
        <taxon>Sordariomycetes</taxon>
        <taxon>Hypocreomycetidae</taxon>
        <taxon>Hypocreales</taxon>
        <taxon>Nectriaceae</taxon>
        <taxon>Fusarium</taxon>
        <taxon>Fusarium oxysporum species complex</taxon>
    </lineage>
</organism>
<comment type="caution">
    <text evidence="1">The sequence shown here is derived from an EMBL/GenBank/DDBJ whole genome shotgun (WGS) entry which is preliminary data.</text>
</comment>
<evidence type="ECO:0000313" key="2">
    <source>
        <dbReference type="Proteomes" id="UP000558688"/>
    </source>
</evidence>
<protein>
    <submittedName>
        <fullName evidence="1">Uncharacterized protein</fullName>
    </submittedName>
</protein>
<accession>A0A8H5A9G8</accession>